<dbReference type="Proteomes" id="UP000306477">
    <property type="component" value="Unassembled WGS sequence"/>
</dbReference>
<dbReference type="InterPro" id="IPR001584">
    <property type="entry name" value="Integrase_cat-core"/>
</dbReference>
<reference evidence="2 3" key="1">
    <citation type="journal article" date="2019" name="Indoor Air">
        <title>Impacts of indoor surface finishes on bacterial viability.</title>
        <authorList>
            <person name="Hu J."/>
            <person name="Maamar S.B."/>
            <person name="Glawe A.J."/>
            <person name="Gottel N."/>
            <person name="Gilbert J.A."/>
            <person name="Hartmann E.M."/>
        </authorList>
    </citation>
    <scope>NUCLEOTIDE SEQUENCE [LARGE SCALE GENOMIC DNA]</scope>
    <source>
        <strain evidence="2 3">AF060A6</strain>
    </source>
</reference>
<evidence type="ECO:0000313" key="3">
    <source>
        <dbReference type="Proteomes" id="UP000306477"/>
    </source>
</evidence>
<dbReference type="GO" id="GO:0015074">
    <property type="term" value="P:DNA integration"/>
    <property type="evidence" value="ECO:0007669"/>
    <property type="project" value="InterPro"/>
</dbReference>
<proteinExistence type="predicted"/>
<name>A0A4S3PKH4_9BACI</name>
<comment type="caution">
    <text evidence="2">The sequence shown here is derived from an EMBL/GenBank/DDBJ whole genome shotgun (WGS) entry which is preliminary data.</text>
</comment>
<protein>
    <recommendedName>
        <fullName evidence="1">Integrase catalytic domain-containing protein</fullName>
    </recommendedName>
</protein>
<dbReference type="InterPro" id="IPR036397">
    <property type="entry name" value="RNaseH_sf"/>
</dbReference>
<dbReference type="EMBL" id="SLUB01000070">
    <property type="protein sequence ID" value="THE09614.1"/>
    <property type="molecule type" value="Genomic_DNA"/>
</dbReference>
<dbReference type="InterPro" id="IPR012337">
    <property type="entry name" value="RNaseH-like_sf"/>
</dbReference>
<dbReference type="AlphaFoldDB" id="A0A4S3PKH4"/>
<feature type="domain" description="Integrase catalytic" evidence="1">
    <location>
        <begin position="13"/>
        <end position="66"/>
    </location>
</feature>
<organism evidence="2 3">
    <name type="scientific">Bacillus timonensis</name>
    <dbReference type="NCBI Taxonomy" id="1033734"/>
    <lineage>
        <taxon>Bacteria</taxon>
        <taxon>Bacillati</taxon>
        <taxon>Bacillota</taxon>
        <taxon>Bacilli</taxon>
        <taxon>Bacillales</taxon>
        <taxon>Bacillaceae</taxon>
        <taxon>Bacillus</taxon>
    </lineage>
</organism>
<dbReference type="GO" id="GO:0003676">
    <property type="term" value="F:nucleic acid binding"/>
    <property type="evidence" value="ECO:0007669"/>
    <property type="project" value="InterPro"/>
</dbReference>
<dbReference type="OrthoDB" id="9781005at2"/>
<dbReference type="Pfam" id="PF13683">
    <property type="entry name" value="rve_3"/>
    <property type="match status" value="1"/>
</dbReference>
<sequence>MASTFQTLLEKLGIQSSFSRPRVSNDNPYSEAMFRTMKYRPEFPYKGFENLSLAREWTRTFVHWYTCEHQQ</sequence>
<accession>A0A4S3PKH4</accession>
<dbReference type="Gene3D" id="3.30.420.10">
    <property type="entry name" value="Ribonuclease H-like superfamily/Ribonuclease H"/>
    <property type="match status" value="1"/>
</dbReference>
<gene>
    <name evidence="2" type="ORF">E1I69_21625</name>
</gene>
<dbReference type="SUPFAM" id="SSF53098">
    <property type="entry name" value="Ribonuclease H-like"/>
    <property type="match status" value="1"/>
</dbReference>
<keyword evidence="3" id="KW-1185">Reference proteome</keyword>
<evidence type="ECO:0000313" key="2">
    <source>
        <dbReference type="EMBL" id="THE09614.1"/>
    </source>
</evidence>
<dbReference type="RefSeq" id="WP_136381617.1">
    <property type="nucleotide sequence ID" value="NZ_SLUB01000070.1"/>
</dbReference>
<evidence type="ECO:0000259" key="1">
    <source>
        <dbReference type="Pfam" id="PF13683"/>
    </source>
</evidence>